<gene>
    <name evidence="1" type="ORF">G0Q07_10820</name>
</gene>
<accession>A0A6C0RCV7</accession>
<evidence type="ECO:0000313" key="2">
    <source>
        <dbReference type="Proteomes" id="UP000474630"/>
    </source>
</evidence>
<keyword evidence="2" id="KW-1185">Reference proteome</keyword>
<reference evidence="1 2" key="1">
    <citation type="submission" date="2020-02" db="EMBL/GenBank/DDBJ databases">
        <title>Genome sequencing for Draconibacterium sp. strain M1.</title>
        <authorList>
            <person name="Park S.-J."/>
        </authorList>
    </citation>
    <scope>NUCLEOTIDE SEQUENCE [LARGE SCALE GENOMIC DNA]</scope>
    <source>
        <strain evidence="1 2">M1</strain>
    </source>
</reference>
<protein>
    <submittedName>
        <fullName evidence="1">Uncharacterized protein</fullName>
    </submittedName>
</protein>
<name>A0A6C0RCV7_9BACT</name>
<dbReference type="AlphaFoldDB" id="A0A6C0RCV7"/>
<sequence>MCKKAITSGNSELNPVINMPVCFNCKGTDAEKKEEKEVLDSLADGFVCGCI</sequence>
<dbReference type="EMBL" id="CP048409">
    <property type="protein sequence ID" value="QIA08180.1"/>
    <property type="molecule type" value="Genomic_DNA"/>
</dbReference>
<dbReference type="KEGG" id="drc:G0Q07_10820"/>
<organism evidence="1 2">
    <name type="scientific">Draconibacterium halophilum</name>
    <dbReference type="NCBI Taxonomy" id="2706887"/>
    <lineage>
        <taxon>Bacteria</taxon>
        <taxon>Pseudomonadati</taxon>
        <taxon>Bacteroidota</taxon>
        <taxon>Bacteroidia</taxon>
        <taxon>Marinilabiliales</taxon>
        <taxon>Prolixibacteraceae</taxon>
        <taxon>Draconibacterium</taxon>
    </lineage>
</organism>
<proteinExistence type="predicted"/>
<dbReference type="RefSeq" id="WP_163346101.1">
    <property type="nucleotide sequence ID" value="NZ_CP048409.1"/>
</dbReference>
<evidence type="ECO:0000313" key="1">
    <source>
        <dbReference type="EMBL" id="QIA08180.1"/>
    </source>
</evidence>
<dbReference type="Proteomes" id="UP000474630">
    <property type="component" value="Chromosome"/>
</dbReference>